<evidence type="ECO:0000313" key="3">
    <source>
        <dbReference type="Proteomes" id="UP000195273"/>
    </source>
</evidence>
<reference evidence="2 3" key="1">
    <citation type="submission" date="2017-05" db="EMBL/GenBank/DDBJ databases">
        <title>Genome Sequence of Loktanella vestfoldensis Strain SMR4r Isolated from a Culture of the Diatom Skeletonema marinoi.</title>
        <authorList>
            <person name="Topel M."/>
            <person name="Pinder M.I.M."/>
            <person name="Johansson O.N."/>
            <person name="Kourtchenko O."/>
            <person name="Godhe A."/>
            <person name="Clarke A.K."/>
        </authorList>
    </citation>
    <scope>NUCLEOTIDE SEQUENCE [LARGE SCALE GENOMIC DNA]</scope>
    <source>
        <strain evidence="2 3">SMR4r</strain>
        <plasmid evidence="2 3">pSMR4r-1</plasmid>
    </source>
</reference>
<organism evidence="2 3">
    <name type="scientific">Yoonia vestfoldensis</name>
    <dbReference type="NCBI Taxonomy" id="245188"/>
    <lineage>
        <taxon>Bacteria</taxon>
        <taxon>Pseudomonadati</taxon>
        <taxon>Pseudomonadota</taxon>
        <taxon>Alphaproteobacteria</taxon>
        <taxon>Rhodobacterales</taxon>
        <taxon>Paracoccaceae</taxon>
        <taxon>Yoonia</taxon>
    </lineage>
</organism>
<dbReference type="AlphaFoldDB" id="A0A1Y0EHV4"/>
<feature type="signal peptide" evidence="1">
    <location>
        <begin position="1"/>
        <end position="21"/>
    </location>
</feature>
<keyword evidence="1" id="KW-0732">Signal</keyword>
<dbReference type="Proteomes" id="UP000195273">
    <property type="component" value="Plasmid pSMR4r-1"/>
</dbReference>
<geneLocation type="plasmid" evidence="2 3">
    <name>pSMR4r-1</name>
</geneLocation>
<evidence type="ECO:0000256" key="1">
    <source>
        <dbReference type="SAM" id="SignalP"/>
    </source>
</evidence>
<dbReference type="KEGG" id="lvs:LOKVESSMR4R_03962"/>
<protein>
    <submittedName>
        <fullName evidence="2">Uncharacterized protein</fullName>
    </submittedName>
</protein>
<gene>
    <name evidence="2" type="ORF">LOKVESSMR4R_03962</name>
</gene>
<evidence type="ECO:0000313" key="2">
    <source>
        <dbReference type="EMBL" id="ARU03185.1"/>
    </source>
</evidence>
<feature type="chain" id="PRO_5012485589" evidence="1">
    <location>
        <begin position="22"/>
        <end position="127"/>
    </location>
</feature>
<proteinExistence type="predicted"/>
<keyword evidence="3" id="KW-1185">Reference proteome</keyword>
<dbReference type="RefSeq" id="WP_237331979.1">
    <property type="nucleotide sequence ID" value="NZ_CP021432.1"/>
</dbReference>
<keyword evidence="2" id="KW-0614">Plasmid</keyword>
<sequence>MKHLVASVALFTLPLASLTNADSSDFSTMAVGEGTPSACEAPRPPASLNPSPYVRNGYRAILRIMAAERWKETGSCECYLTQIPWDEVVLEAEGYVTSDNPLLPFKVAELRLQADELLATRDAACAN</sequence>
<dbReference type="EMBL" id="CP021432">
    <property type="protein sequence ID" value="ARU03185.1"/>
    <property type="molecule type" value="Genomic_DNA"/>
</dbReference>
<name>A0A1Y0EHV4_9RHOB</name>
<accession>A0A1Y0EHV4</accession>